<comment type="caution">
    <text evidence="5">The sequence shown here is derived from an EMBL/GenBank/DDBJ whole genome shotgun (WGS) entry which is preliminary data.</text>
</comment>
<dbReference type="PROSITE" id="PS00108">
    <property type="entry name" value="PROTEIN_KINASE_ST"/>
    <property type="match status" value="1"/>
</dbReference>
<dbReference type="SMART" id="SM00220">
    <property type="entry name" value="S_TKc"/>
    <property type="match status" value="1"/>
</dbReference>
<reference evidence="5 6" key="1">
    <citation type="journal article" date="2016" name="DNA Res.">
        <title>The draft genome of MD-2 pineapple using hybrid error correction of long reads.</title>
        <authorList>
            <person name="Redwan R.M."/>
            <person name="Saidin A."/>
            <person name="Kumar S.V."/>
        </authorList>
    </citation>
    <scope>NUCLEOTIDE SEQUENCE [LARGE SCALE GENOMIC DNA]</scope>
    <source>
        <strain evidence="6">cv. MD2</strain>
        <tissue evidence="5">Leaf</tissue>
    </source>
</reference>
<dbReference type="AlphaFoldDB" id="A0A199V1K0"/>
<dbReference type="Gene3D" id="1.10.510.10">
    <property type="entry name" value="Transferase(Phosphotransferase) domain 1"/>
    <property type="match status" value="2"/>
</dbReference>
<dbReference type="GO" id="GO:0005524">
    <property type="term" value="F:ATP binding"/>
    <property type="evidence" value="ECO:0007669"/>
    <property type="project" value="UniProtKB-KW"/>
</dbReference>
<gene>
    <name evidence="5" type="ORF">ACMD2_21207</name>
</gene>
<dbReference type="InterPro" id="IPR011009">
    <property type="entry name" value="Kinase-like_dom_sf"/>
</dbReference>
<keyword evidence="2" id="KW-0067">ATP-binding</keyword>
<dbReference type="InterPro" id="IPR008271">
    <property type="entry name" value="Ser/Thr_kinase_AS"/>
</dbReference>
<accession>A0A199V1K0</accession>
<keyword evidence="1" id="KW-0547">Nucleotide-binding</keyword>
<dbReference type="InterPro" id="IPR000719">
    <property type="entry name" value="Prot_kinase_dom"/>
</dbReference>
<evidence type="ECO:0000256" key="1">
    <source>
        <dbReference type="ARBA" id="ARBA00022741"/>
    </source>
</evidence>
<dbReference type="EMBL" id="LSRQ01003684">
    <property type="protein sequence ID" value="OAY70957.1"/>
    <property type="molecule type" value="Genomic_DNA"/>
</dbReference>
<organism evidence="5 6">
    <name type="scientific">Ananas comosus</name>
    <name type="common">Pineapple</name>
    <name type="synonym">Ananas ananas</name>
    <dbReference type="NCBI Taxonomy" id="4615"/>
    <lineage>
        <taxon>Eukaryota</taxon>
        <taxon>Viridiplantae</taxon>
        <taxon>Streptophyta</taxon>
        <taxon>Embryophyta</taxon>
        <taxon>Tracheophyta</taxon>
        <taxon>Spermatophyta</taxon>
        <taxon>Magnoliopsida</taxon>
        <taxon>Liliopsida</taxon>
        <taxon>Poales</taxon>
        <taxon>Bromeliaceae</taxon>
        <taxon>Bromelioideae</taxon>
        <taxon>Ananas</taxon>
    </lineage>
</organism>
<evidence type="ECO:0000259" key="4">
    <source>
        <dbReference type="PROSITE" id="PS50011"/>
    </source>
</evidence>
<proteinExistence type="predicted"/>
<dbReference type="STRING" id="4615.A0A199V1K0"/>
<keyword evidence="5" id="KW-0808">Transferase</keyword>
<dbReference type="Gene3D" id="3.30.200.20">
    <property type="entry name" value="Phosphorylase Kinase, domain 1"/>
    <property type="match status" value="1"/>
</dbReference>
<dbReference type="Proteomes" id="UP000092600">
    <property type="component" value="Unassembled WGS sequence"/>
</dbReference>
<dbReference type="InterPro" id="IPR050117">
    <property type="entry name" value="MAPK"/>
</dbReference>
<dbReference type="SUPFAM" id="SSF56112">
    <property type="entry name" value="Protein kinase-like (PK-like)"/>
    <property type="match status" value="1"/>
</dbReference>
<dbReference type="PANTHER" id="PTHR24055">
    <property type="entry name" value="MITOGEN-ACTIVATED PROTEIN KINASE"/>
    <property type="match status" value="1"/>
</dbReference>
<feature type="domain" description="Protein kinase" evidence="4">
    <location>
        <begin position="1"/>
        <end position="221"/>
    </location>
</feature>
<evidence type="ECO:0000313" key="6">
    <source>
        <dbReference type="Proteomes" id="UP000092600"/>
    </source>
</evidence>
<dbReference type="PROSITE" id="PS50011">
    <property type="entry name" value="PROTEIN_KINASE_DOM"/>
    <property type="match status" value="1"/>
</dbReference>
<name>A0A199V1K0_ANACO</name>
<protein>
    <submittedName>
        <fullName evidence="5">Cyclin-dependent kinase F-4</fullName>
    </submittedName>
</protein>
<dbReference type="GO" id="GO:0004672">
    <property type="term" value="F:protein kinase activity"/>
    <property type="evidence" value="ECO:0007669"/>
    <property type="project" value="InterPro"/>
</dbReference>
<evidence type="ECO:0000313" key="5">
    <source>
        <dbReference type="EMBL" id="OAY70957.1"/>
    </source>
</evidence>
<sequence>MKKKYCSWEECVNLREVKSLRRMNHPNIVKLKEVIRENDMLFFVFEYMECNLYELMKSRGQPFPESEVRNWCFQIFQALVHMHQRGYFHRDLKPENLLITKDVIKLADFGLAREISSEPPYTEYVSTRYRAPEVCFKLLFITLQFEADEIYKICSILGTPIKTFGLKDYSLLMASAITSKHPSVNITPTASDDAISLISLLCSWDPSKRPTAAEALQHPFFQLDKSSIGAEEYPKIFFHWAFPNTKPAINFPSSNANAPVRAGVQRKLEMDYQDMVNIQKPTQNYHPKEPRYQPPARQYLGHKMGGDFQRVSDVSDKLSRLSVNTNSSNMAWNASENPARFAKQSPSPTVAIMKSGGGGWHNDNRHPDFRTALRNPISKKYLS</sequence>
<keyword evidence="5" id="KW-0418">Kinase</keyword>
<evidence type="ECO:0000256" key="2">
    <source>
        <dbReference type="ARBA" id="ARBA00022840"/>
    </source>
</evidence>
<feature type="compositionally biased region" description="Basic and acidic residues" evidence="3">
    <location>
        <begin position="362"/>
        <end position="371"/>
    </location>
</feature>
<feature type="region of interest" description="Disordered" evidence="3">
    <location>
        <begin position="356"/>
        <end position="383"/>
    </location>
</feature>
<evidence type="ECO:0000256" key="3">
    <source>
        <dbReference type="SAM" id="MobiDB-lite"/>
    </source>
</evidence>
<dbReference type="Pfam" id="PF00069">
    <property type="entry name" value="Pkinase"/>
    <property type="match status" value="1"/>
</dbReference>